<dbReference type="EMBL" id="AGNK02002195">
    <property type="status" value="NOT_ANNOTATED_CDS"/>
    <property type="molecule type" value="Genomic_DNA"/>
</dbReference>
<dbReference type="HOGENOM" id="CLU_2927014_0_0_1"/>
<name>K3Y0R5_SETIT</name>
<dbReference type="EnsemblPlants" id="KQL09268">
    <property type="protein sequence ID" value="KQL09268"/>
    <property type="gene ID" value="SETIT_007776mg"/>
</dbReference>
<dbReference type="InParanoid" id="K3Y0R5"/>
<dbReference type="AlphaFoldDB" id="K3Y0R5"/>
<keyword evidence="2" id="KW-1185">Reference proteome</keyword>
<reference evidence="1" key="2">
    <citation type="submission" date="2018-08" db="UniProtKB">
        <authorList>
            <consortium name="EnsemblPlants"/>
        </authorList>
    </citation>
    <scope>IDENTIFICATION</scope>
    <source>
        <strain evidence="1">Yugu1</strain>
    </source>
</reference>
<protein>
    <submittedName>
        <fullName evidence="1">Uncharacterized protein</fullName>
    </submittedName>
</protein>
<dbReference type="Gramene" id="KQL09268">
    <property type="protein sequence ID" value="KQL09268"/>
    <property type="gene ID" value="SETIT_007776mg"/>
</dbReference>
<reference evidence="2" key="1">
    <citation type="journal article" date="2012" name="Nat. Biotechnol.">
        <title>Reference genome sequence of the model plant Setaria.</title>
        <authorList>
            <person name="Bennetzen J.L."/>
            <person name="Schmutz J."/>
            <person name="Wang H."/>
            <person name="Percifield R."/>
            <person name="Hawkins J."/>
            <person name="Pontaroli A.C."/>
            <person name="Estep M."/>
            <person name="Feng L."/>
            <person name="Vaughn J.N."/>
            <person name="Grimwood J."/>
            <person name="Jenkins J."/>
            <person name="Barry K."/>
            <person name="Lindquist E."/>
            <person name="Hellsten U."/>
            <person name="Deshpande S."/>
            <person name="Wang X."/>
            <person name="Wu X."/>
            <person name="Mitros T."/>
            <person name="Triplett J."/>
            <person name="Yang X."/>
            <person name="Ye C.Y."/>
            <person name="Mauro-Herrera M."/>
            <person name="Wang L."/>
            <person name="Li P."/>
            <person name="Sharma M."/>
            <person name="Sharma R."/>
            <person name="Ronald P.C."/>
            <person name="Panaud O."/>
            <person name="Kellogg E.A."/>
            <person name="Brutnell T.P."/>
            <person name="Doust A.N."/>
            <person name="Tuskan G.A."/>
            <person name="Rokhsar D."/>
            <person name="Devos K.M."/>
        </authorList>
    </citation>
    <scope>NUCLEOTIDE SEQUENCE [LARGE SCALE GENOMIC DNA]</scope>
    <source>
        <strain evidence="2">cv. Yugu1</strain>
    </source>
</reference>
<sequence length="61" mass="7410">MEVWHINFNRKGGRTNGVLDYMMQQSYAIEFMCYKEFRTIQPLLHAKNIVENRLTNHYNMI</sequence>
<evidence type="ECO:0000313" key="2">
    <source>
        <dbReference type="Proteomes" id="UP000004995"/>
    </source>
</evidence>
<dbReference type="Proteomes" id="UP000004995">
    <property type="component" value="Unassembled WGS sequence"/>
</dbReference>
<proteinExistence type="predicted"/>
<accession>K3Y0R5</accession>
<evidence type="ECO:0000313" key="1">
    <source>
        <dbReference type="EnsemblPlants" id="KQL09268"/>
    </source>
</evidence>
<organism evidence="1 2">
    <name type="scientific">Setaria italica</name>
    <name type="common">Foxtail millet</name>
    <name type="synonym">Panicum italicum</name>
    <dbReference type="NCBI Taxonomy" id="4555"/>
    <lineage>
        <taxon>Eukaryota</taxon>
        <taxon>Viridiplantae</taxon>
        <taxon>Streptophyta</taxon>
        <taxon>Embryophyta</taxon>
        <taxon>Tracheophyta</taxon>
        <taxon>Spermatophyta</taxon>
        <taxon>Magnoliopsida</taxon>
        <taxon>Liliopsida</taxon>
        <taxon>Poales</taxon>
        <taxon>Poaceae</taxon>
        <taxon>PACMAD clade</taxon>
        <taxon>Panicoideae</taxon>
        <taxon>Panicodae</taxon>
        <taxon>Paniceae</taxon>
        <taxon>Cenchrinae</taxon>
        <taxon>Setaria</taxon>
    </lineage>
</organism>